<evidence type="ECO:0000259" key="2">
    <source>
        <dbReference type="PROSITE" id="PS50934"/>
    </source>
</evidence>
<dbReference type="OrthoDB" id="5598695at2759"/>
<dbReference type="InterPro" id="IPR036388">
    <property type="entry name" value="WH-like_DNA-bd_sf"/>
</dbReference>
<dbReference type="GO" id="GO:0010468">
    <property type="term" value="P:regulation of gene expression"/>
    <property type="evidence" value="ECO:0007669"/>
    <property type="project" value="UniProtKB-ARBA"/>
</dbReference>
<accession>A0A9N8Z1T7</accession>
<dbReference type="FunFam" id="1.10.10.10:FF:000087">
    <property type="entry name" value="Transcriptional adapter 2"/>
    <property type="match status" value="1"/>
</dbReference>
<dbReference type="EMBL" id="CAJVPS010000228">
    <property type="protein sequence ID" value="CAG8467529.1"/>
    <property type="molecule type" value="Genomic_DNA"/>
</dbReference>
<dbReference type="Gene3D" id="1.10.10.10">
    <property type="entry name" value="Winged helix-like DNA-binding domain superfamily/Winged helix DNA-binding domain"/>
    <property type="match status" value="1"/>
</dbReference>
<dbReference type="Pfam" id="PF04433">
    <property type="entry name" value="SWIRM"/>
    <property type="match status" value="1"/>
</dbReference>
<dbReference type="Proteomes" id="UP000789508">
    <property type="component" value="Unassembled WGS sequence"/>
</dbReference>
<feature type="region of interest" description="Disordered" evidence="1">
    <location>
        <begin position="129"/>
        <end position="201"/>
    </location>
</feature>
<dbReference type="SUPFAM" id="SSF46689">
    <property type="entry name" value="Homeodomain-like"/>
    <property type="match status" value="1"/>
</dbReference>
<reference evidence="3" key="1">
    <citation type="submission" date="2021-06" db="EMBL/GenBank/DDBJ databases">
        <authorList>
            <person name="Kallberg Y."/>
            <person name="Tangrot J."/>
            <person name="Rosling A."/>
        </authorList>
    </citation>
    <scope>NUCLEOTIDE SEQUENCE</scope>
    <source>
        <strain evidence="3">FL130A</strain>
    </source>
</reference>
<evidence type="ECO:0000313" key="4">
    <source>
        <dbReference type="Proteomes" id="UP000789508"/>
    </source>
</evidence>
<dbReference type="InterPro" id="IPR007526">
    <property type="entry name" value="SWIRM"/>
</dbReference>
<evidence type="ECO:0000256" key="1">
    <source>
        <dbReference type="SAM" id="MobiDB-lite"/>
    </source>
</evidence>
<name>A0A9N8Z1T7_9GLOM</name>
<gene>
    <name evidence="3" type="ORF">ALEPTO_LOCUS1850</name>
</gene>
<dbReference type="PROSITE" id="PS50934">
    <property type="entry name" value="SWIRM"/>
    <property type="match status" value="1"/>
</dbReference>
<keyword evidence="4" id="KW-1185">Reference proteome</keyword>
<protein>
    <submittedName>
        <fullName evidence="3">13636_t:CDS:1</fullName>
    </submittedName>
</protein>
<feature type="domain" description="SWIRM" evidence="2">
    <location>
        <begin position="263"/>
        <end position="351"/>
    </location>
</feature>
<proteinExistence type="predicted"/>
<feature type="compositionally biased region" description="Basic and acidic residues" evidence="1">
    <location>
        <begin position="42"/>
        <end position="59"/>
    </location>
</feature>
<comment type="caution">
    <text evidence="3">The sequence shown here is derived from an EMBL/GenBank/DDBJ whole genome shotgun (WGS) entry which is preliminary data.</text>
</comment>
<feature type="region of interest" description="Disordered" evidence="1">
    <location>
        <begin position="41"/>
        <end position="76"/>
    </location>
</feature>
<organism evidence="3 4">
    <name type="scientific">Ambispora leptoticha</name>
    <dbReference type="NCBI Taxonomy" id="144679"/>
    <lineage>
        <taxon>Eukaryota</taxon>
        <taxon>Fungi</taxon>
        <taxon>Fungi incertae sedis</taxon>
        <taxon>Mucoromycota</taxon>
        <taxon>Glomeromycotina</taxon>
        <taxon>Glomeromycetes</taxon>
        <taxon>Archaeosporales</taxon>
        <taxon>Ambisporaceae</taxon>
        <taxon>Ambispora</taxon>
    </lineage>
</organism>
<feature type="compositionally biased region" description="Polar residues" evidence="1">
    <location>
        <begin position="129"/>
        <end position="140"/>
    </location>
</feature>
<evidence type="ECO:0000313" key="3">
    <source>
        <dbReference type="EMBL" id="CAG8467529.1"/>
    </source>
</evidence>
<sequence length="351" mass="40098">MSETSITTLLPVRNYPRQSRVHKKNSLNSYSRISSLYSKFPRAPEDHSSLSSTRRDRTLSLDSKITNMPEDNSIPNEKYFASRKNEEASTAMMSLLLAEAPKEVLEQISVERFKSSTIMAISSILNNDTQSPQISQTSQNNHKDRIHSRKNPYPMRSSQKSSEPASPRLEPKKKQQNIKPPRSKREGGVMKVKQRRRKGNSLARVLADSGIIESPFVQLGSTLEVNGEVKPLRLPLAPQMEFSKLLNELKDLSLDNRGLNIRPVMTWKTGPLSIEHLAHFNELHPTEAYVASILRLTPVQYFNAKHSLITASRRYEGRALPFRKSDAQKILRIDVNKASKLWEFFHQLNWL</sequence>
<dbReference type="InterPro" id="IPR009057">
    <property type="entry name" value="Homeodomain-like_sf"/>
</dbReference>
<dbReference type="AlphaFoldDB" id="A0A9N8Z1T7"/>
<feature type="compositionally biased region" description="Polar residues" evidence="1">
    <location>
        <begin position="64"/>
        <end position="75"/>
    </location>
</feature>